<dbReference type="PANTHER" id="PTHR42872">
    <property type="entry name" value="PROTEIN-GLUTAMATE METHYLESTERASE/PROTEIN-GLUTAMINE GLUTAMINASE"/>
    <property type="match status" value="1"/>
</dbReference>
<dbReference type="EMBL" id="CP025197">
    <property type="protein sequence ID" value="AUG57863.1"/>
    <property type="molecule type" value="Genomic_DNA"/>
</dbReference>
<feature type="active site" evidence="6 7">
    <location>
        <position position="175"/>
    </location>
</feature>
<dbReference type="SUPFAM" id="SSF52172">
    <property type="entry name" value="CheY-like"/>
    <property type="match status" value="1"/>
</dbReference>
<evidence type="ECO:0000259" key="10">
    <source>
        <dbReference type="PROSITE" id="PS50122"/>
    </source>
</evidence>
<dbReference type="PANTHER" id="PTHR42872:SF6">
    <property type="entry name" value="PROTEIN-GLUTAMATE METHYLESTERASE_PROTEIN-GLUTAMINE GLUTAMINASE"/>
    <property type="match status" value="1"/>
</dbReference>
<feature type="domain" description="Response regulatory" evidence="9">
    <location>
        <begin position="13"/>
        <end position="126"/>
    </location>
</feature>
<dbReference type="NCBIfam" id="NF009206">
    <property type="entry name" value="PRK12555.1"/>
    <property type="match status" value="1"/>
</dbReference>
<sequence>MNPIKTGLKKKIKVLIVDDSLVFRERLARGLAQDSGIEVVGTAPNAYVARDKIIKLRPDVMTLDVEMPGMSGIEFLRRLMPQYPIPVVVVSAVSKNVFDALNAGAVDFITKPDLRKQISSDFFINELIVKIKIASTAKVGHWKKDISQGDILRSSKGDIKTKGDIKNKIIAIGASTGGTEAIAKIISTFTKDMPGTVIVQHMPAVFTKMYADRLNNSYLVDVKEAENGDNVYPGRVLIAPGEHHMRLKKRGDTYYVECFRGQKVSGHCPSVDVLFSSVAQVAGKDAVGIILTGMGSDGSKGLLEMREKGARTIGQDEKSCVVYGMPKIAYEIGAVEKQVPLDKIPQTLQRILEE</sequence>
<comment type="catalytic activity">
    <reaction evidence="6">
        <text>L-glutaminyl-[protein] + H2O = L-glutamyl-[protein] + NH4(+)</text>
        <dbReference type="Rhea" id="RHEA:16441"/>
        <dbReference type="Rhea" id="RHEA-COMP:10207"/>
        <dbReference type="Rhea" id="RHEA-COMP:10208"/>
        <dbReference type="ChEBI" id="CHEBI:15377"/>
        <dbReference type="ChEBI" id="CHEBI:28938"/>
        <dbReference type="ChEBI" id="CHEBI:29973"/>
        <dbReference type="ChEBI" id="CHEBI:30011"/>
        <dbReference type="EC" id="3.5.1.44"/>
    </reaction>
</comment>
<reference evidence="11 12" key="1">
    <citation type="submission" date="2017-12" db="EMBL/GenBank/DDBJ databases">
        <title>Complete genome sequence of Herbivorax saccincola GGR1, a novel Cellulosome-producing hydrolytic bacterium in a thermophilic biogas plant, established by Illumina and Nanopore MinION sequencing.</title>
        <authorList>
            <person name="Pechtl A."/>
            <person name="Ruckert C."/>
            <person name="Koeck D.E."/>
            <person name="Maus I."/>
            <person name="Winkler A."/>
            <person name="Kalinowski J."/>
            <person name="Puhler A."/>
            <person name="Schwarz W.W."/>
            <person name="Zverlov V.V."/>
            <person name="Schluter A."/>
            <person name="Liebl W."/>
        </authorList>
    </citation>
    <scope>NUCLEOTIDE SEQUENCE [LARGE SCALE GENOMIC DNA]</scope>
    <source>
        <strain evidence="12">SR1</strain>
    </source>
</reference>
<evidence type="ECO:0000256" key="5">
    <source>
        <dbReference type="ARBA" id="ARBA00048267"/>
    </source>
</evidence>
<comment type="subcellular location">
    <subcellularLocation>
        <location evidence="6">Cytoplasm</location>
    </subcellularLocation>
</comment>
<dbReference type="HAMAP" id="MF_00099">
    <property type="entry name" value="CheB_chemtxs"/>
    <property type="match status" value="1"/>
</dbReference>
<evidence type="ECO:0000313" key="11">
    <source>
        <dbReference type="EMBL" id="AUG57863.1"/>
    </source>
</evidence>
<dbReference type="PROSITE" id="PS50110">
    <property type="entry name" value="RESPONSE_REGULATORY"/>
    <property type="match status" value="1"/>
</dbReference>
<dbReference type="Proteomes" id="UP000233534">
    <property type="component" value="Chromosome"/>
</dbReference>
<gene>
    <name evidence="11" type="primary">cheB1</name>
    <name evidence="6" type="synonym">cheB</name>
    <name evidence="11" type="ORF">HVS_09830</name>
</gene>
<dbReference type="AlphaFoldDB" id="A0A2K9EIU2"/>
<evidence type="ECO:0000256" key="3">
    <source>
        <dbReference type="ARBA" id="ARBA00022801"/>
    </source>
</evidence>
<dbReference type="InterPro" id="IPR011006">
    <property type="entry name" value="CheY-like_superfamily"/>
</dbReference>
<evidence type="ECO:0000256" key="4">
    <source>
        <dbReference type="ARBA" id="ARBA00024867"/>
    </source>
</evidence>
<dbReference type="InterPro" id="IPR035909">
    <property type="entry name" value="CheB_C"/>
</dbReference>
<evidence type="ECO:0000256" key="1">
    <source>
        <dbReference type="ARBA" id="ARBA00022490"/>
    </source>
</evidence>
<dbReference type="NCBIfam" id="NF001965">
    <property type="entry name" value="PRK00742.1"/>
    <property type="match status" value="1"/>
</dbReference>
<evidence type="ECO:0000259" key="9">
    <source>
        <dbReference type="PROSITE" id="PS50110"/>
    </source>
</evidence>
<comment type="domain">
    <text evidence="6">Contains a C-terminal catalytic domain, and an N-terminal region which modulates catalytic activity.</text>
</comment>
<dbReference type="PIRSF" id="PIRSF000876">
    <property type="entry name" value="RR_chemtxs_CheB"/>
    <property type="match status" value="1"/>
</dbReference>
<dbReference type="Pfam" id="PF01339">
    <property type="entry name" value="CheB_methylest"/>
    <property type="match status" value="1"/>
</dbReference>
<comment type="similarity">
    <text evidence="6">Belongs to the CheB family.</text>
</comment>
<evidence type="ECO:0000256" key="6">
    <source>
        <dbReference type="HAMAP-Rule" id="MF_00099"/>
    </source>
</evidence>
<dbReference type="CDD" id="cd16432">
    <property type="entry name" value="CheB_Rec"/>
    <property type="match status" value="1"/>
</dbReference>
<dbReference type="SMART" id="SM00448">
    <property type="entry name" value="REC"/>
    <property type="match status" value="1"/>
</dbReference>
<accession>A0A2K9EIU2</accession>
<dbReference type="EC" id="3.5.1.44" evidence="6"/>
<dbReference type="PROSITE" id="PS50122">
    <property type="entry name" value="CHEB"/>
    <property type="match status" value="1"/>
</dbReference>
<dbReference type="CDD" id="cd17541">
    <property type="entry name" value="REC_CheB-like"/>
    <property type="match status" value="1"/>
</dbReference>
<dbReference type="Gene3D" id="3.40.50.2300">
    <property type="match status" value="1"/>
</dbReference>
<keyword evidence="12" id="KW-1185">Reference proteome</keyword>
<keyword evidence="2 6" id="KW-0145">Chemotaxis</keyword>
<feature type="active site" evidence="6 7">
    <location>
        <position position="297"/>
    </location>
</feature>
<dbReference type="Gene3D" id="3.40.50.180">
    <property type="entry name" value="Methylesterase CheB, C-terminal domain"/>
    <property type="match status" value="1"/>
</dbReference>
<dbReference type="GO" id="GO:0005737">
    <property type="term" value="C:cytoplasm"/>
    <property type="evidence" value="ECO:0007669"/>
    <property type="project" value="UniProtKB-SubCell"/>
</dbReference>
<comment type="function">
    <text evidence="4">May play the central regulatory role in sporulation. It may be an element of the effector pathway responsible for the activation of sporulation genes in response to nutritional stress. Spo0A may act in concert with spo0H (a sigma factor) to control the expression of some genes that are critical to the sporulation process.</text>
</comment>
<evidence type="ECO:0000256" key="8">
    <source>
        <dbReference type="PROSITE-ProRule" id="PRU00169"/>
    </source>
</evidence>
<dbReference type="RefSeq" id="WP_423230867.1">
    <property type="nucleotide sequence ID" value="NZ_CP025197.1"/>
</dbReference>
<feature type="domain" description="CheB-type methylesterase" evidence="10">
    <location>
        <begin position="168"/>
        <end position="354"/>
    </location>
</feature>
<dbReference type="GO" id="GO:0008984">
    <property type="term" value="F:protein-glutamate methylesterase activity"/>
    <property type="evidence" value="ECO:0007669"/>
    <property type="project" value="UniProtKB-UniRule"/>
</dbReference>
<dbReference type="InterPro" id="IPR001789">
    <property type="entry name" value="Sig_transdc_resp-reg_receiver"/>
</dbReference>
<comment type="catalytic activity">
    <reaction evidence="5 6">
        <text>[protein]-L-glutamate 5-O-methyl ester + H2O = L-glutamyl-[protein] + methanol + H(+)</text>
        <dbReference type="Rhea" id="RHEA:23236"/>
        <dbReference type="Rhea" id="RHEA-COMP:10208"/>
        <dbReference type="Rhea" id="RHEA-COMP:10311"/>
        <dbReference type="ChEBI" id="CHEBI:15377"/>
        <dbReference type="ChEBI" id="CHEBI:15378"/>
        <dbReference type="ChEBI" id="CHEBI:17790"/>
        <dbReference type="ChEBI" id="CHEBI:29973"/>
        <dbReference type="ChEBI" id="CHEBI:82795"/>
        <dbReference type="EC" id="3.1.1.61"/>
    </reaction>
</comment>
<name>A0A2K9EIU2_9FIRM</name>
<evidence type="ECO:0000256" key="2">
    <source>
        <dbReference type="ARBA" id="ARBA00022500"/>
    </source>
</evidence>
<dbReference type="InterPro" id="IPR000673">
    <property type="entry name" value="Sig_transdc_resp-reg_Me-estase"/>
</dbReference>
<dbReference type="GO" id="GO:0050568">
    <property type="term" value="F:protein-glutamine glutaminase activity"/>
    <property type="evidence" value="ECO:0007669"/>
    <property type="project" value="UniProtKB-UniRule"/>
</dbReference>
<organism evidence="11 12">
    <name type="scientific">Acetivibrio saccincola</name>
    <dbReference type="NCBI Taxonomy" id="1677857"/>
    <lineage>
        <taxon>Bacteria</taxon>
        <taxon>Bacillati</taxon>
        <taxon>Bacillota</taxon>
        <taxon>Clostridia</taxon>
        <taxon>Eubacteriales</taxon>
        <taxon>Oscillospiraceae</taxon>
        <taxon>Acetivibrio</taxon>
    </lineage>
</organism>
<dbReference type="Pfam" id="PF00072">
    <property type="entry name" value="Response_reg"/>
    <property type="match status" value="1"/>
</dbReference>
<proteinExistence type="inferred from homology"/>
<dbReference type="EC" id="3.1.1.61" evidence="6"/>
<keyword evidence="1 6" id="KW-0963">Cytoplasm</keyword>
<evidence type="ECO:0000313" key="12">
    <source>
        <dbReference type="Proteomes" id="UP000233534"/>
    </source>
</evidence>
<feature type="modified residue" description="4-aspartylphosphate" evidence="6 8">
    <location>
        <position position="64"/>
    </location>
</feature>
<keyword evidence="6 8" id="KW-0597">Phosphoprotein</keyword>
<dbReference type="SUPFAM" id="SSF52738">
    <property type="entry name" value="Methylesterase CheB, C-terminal domain"/>
    <property type="match status" value="1"/>
</dbReference>
<comment type="function">
    <text evidence="6">Involved in chemotaxis. Part of a chemotaxis signal transduction system that modulates chemotaxis in response to various stimuli. Catalyzes the demethylation of specific methylglutamate residues introduced into the chemoreceptors (methyl-accepting chemotaxis proteins or MCP) by CheR. Also mediates the irreversible deamidation of specific glutamine residues to glutamic acid.</text>
</comment>
<protein>
    <recommendedName>
        <fullName evidence="6">Protein-glutamate methylesterase/protein-glutamine glutaminase</fullName>
        <ecNumber evidence="6">3.1.1.61</ecNumber>
        <ecNumber evidence="6">3.5.1.44</ecNumber>
    </recommendedName>
</protein>
<dbReference type="KEGG" id="hsc:HVS_09830"/>
<feature type="active site" evidence="6 7">
    <location>
        <position position="201"/>
    </location>
</feature>
<dbReference type="GO" id="GO:0006935">
    <property type="term" value="P:chemotaxis"/>
    <property type="evidence" value="ECO:0007669"/>
    <property type="project" value="UniProtKB-UniRule"/>
</dbReference>
<evidence type="ECO:0000256" key="7">
    <source>
        <dbReference type="PROSITE-ProRule" id="PRU00050"/>
    </source>
</evidence>
<keyword evidence="3 6" id="KW-0378">Hydrolase</keyword>
<dbReference type="GO" id="GO:0000156">
    <property type="term" value="F:phosphorelay response regulator activity"/>
    <property type="evidence" value="ECO:0007669"/>
    <property type="project" value="InterPro"/>
</dbReference>
<dbReference type="InterPro" id="IPR008248">
    <property type="entry name" value="CheB-like"/>
</dbReference>
<comment type="PTM">
    <text evidence="6">Phosphorylated by CheA. Phosphorylation of the N-terminal regulatory domain activates the methylesterase activity.</text>
</comment>